<keyword evidence="2" id="KW-0560">Oxidoreductase</keyword>
<dbReference type="InterPro" id="IPR020471">
    <property type="entry name" value="AKR"/>
</dbReference>
<dbReference type="GO" id="GO:0005829">
    <property type="term" value="C:cytosol"/>
    <property type="evidence" value="ECO:0007669"/>
    <property type="project" value="TreeGrafter"/>
</dbReference>
<dbReference type="RefSeq" id="WP_146568927.1">
    <property type="nucleotide sequence ID" value="NZ_SIHJ01000007.1"/>
</dbReference>
<dbReference type="AlphaFoldDB" id="A0A5C5UVD7"/>
<dbReference type="Proteomes" id="UP000316714">
    <property type="component" value="Unassembled WGS sequence"/>
</dbReference>
<dbReference type="SUPFAM" id="SSF51430">
    <property type="entry name" value="NAD(P)-linked oxidoreductase"/>
    <property type="match status" value="1"/>
</dbReference>
<dbReference type="OrthoDB" id="9772407at2"/>
<dbReference type="Gene3D" id="3.20.20.100">
    <property type="entry name" value="NADP-dependent oxidoreductase domain"/>
    <property type="match status" value="1"/>
</dbReference>
<protein>
    <submittedName>
        <fullName evidence="2">Pyridoxal 4-dehydrogenase</fullName>
        <ecNumber evidence="2">1.1.1.107</ecNumber>
    </submittedName>
</protein>
<dbReference type="EC" id="1.1.1.107" evidence="2"/>
<reference evidence="2 3" key="1">
    <citation type="submission" date="2019-02" db="EMBL/GenBank/DDBJ databases">
        <title>Deep-cultivation of Planctomycetes and their phenomic and genomic characterization uncovers novel biology.</title>
        <authorList>
            <person name="Wiegand S."/>
            <person name="Jogler M."/>
            <person name="Boedeker C."/>
            <person name="Pinto D."/>
            <person name="Vollmers J."/>
            <person name="Rivas-Marin E."/>
            <person name="Kohn T."/>
            <person name="Peeters S.H."/>
            <person name="Heuer A."/>
            <person name="Rast P."/>
            <person name="Oberbeckmann S."/>
            <person name="Bunk B."/>
            <person name="Jeske O."/>
            <person name="Meyerdierks A."/>
            <person name="Storesund J.E."/>
            <person name="Kallscheuer N."/>
            <person name="Luecker S."/>
            <person name="Lage O.M."/>
            <person name="Pohl T."/>
            <person name="Merkel B.J."/>
            <person name="Hornburger P."/>
            <person name="Mueller R.-W."/>
            <person name="Bruemmer F."/>
            <person name="Labrenz M."/>
            <person name="Spormann A.M."/>
            <person name="Op Den Camp H."/>
            <person name="Overmann J."/>
            <person name="Amann R."/>
            <person name="Jetten M.S.M."/>
            <person name="Mascher T."/>
            <person name="Medema M.H."/>
            <person name="Devos D.P."/>
            <person name="Kaster A.-K."/>
            <person name="Ovreas L."/>
            <person name="Rohde M."/>
            <person name="Galperin M.Y."/>
            <person name="Jogler C."/>
        </authorList>
    </citation>
    <scope>NUCLEOTIDE SEQUENCE [LARGE SCALE GENOMIC DNA]</scope>
    <source>
        <strain evidence="2 3">KOR34</strain>
    </source>
</reference>
<feature type="domain" description="NADP-dependent oxidoreductase" evidence="1">
    <location>
        <begin position="23"/>
        <end position="339"/>
    </location>
</feature>
<dbReference type="PANTHER" id="PTHR42686:SF1">
    <property type="entry name" value="GH17980P-RELATED"/>
    <property type="match status" value="1"/>
</dbReference>
<name>A0A5C5UVD7_9BACT</name>
<organism evidence="2 3">
    <name type="scientific">Posidoniimonas corsicana</name>
    <dbReference type="NCBI Taxonomy" id="1938618"/>
    <lineage>
        <taxon>Bacteria</taxon>
        <taxon>Pseudomonadati</taxon>
        <taxon>Planctomycetota</taxon>
        <taxon>Planctomycetia</taxon>
        <taxon>Pirellulales</taxon>
        <taxon>Lacipirellulaceae</taxon>
        <taxon>Posidoniimonas</taxon>
    </lineage>
</organism>
<evidence type="ECO:0000313" key="2">
    <source>
        <dbReference type="EMBL" id="TWT29567.1"/>
    </source>
</evidence>
<accession>A0A5C5UVD7</accession>
<dbReference type="Pfam" id="PF00248">
    <property type="entry name" value="Aldo_ket_red"/>
    <property type="match status" value="1"/>
</dbReference>
<comment type="caution">
    <text evidence="2">The sequence shown here is derived from an EMBL/GenBank/DDBJ whole genome shotgun (WGS) entry which is preliminary data.</text>
</comment>
<dbReference type="InterPro" id="IPR036812">
    <property type="entry name" value="NAD(P)_OxRdtase_dom_sf"/>
</dbReference>
<sequence>MSGAAGQDGALRPLGRTGLSVPRIVYGVSCLGNLYEALPLETKRGIAAAWFQASDARPVAIDAAGKYGAGLALEVVGDSLRGLGVPPKDVLLSNKLGWLRVPLESEEPTFEPGVWADLRHDAVQRISHDGILECWEQGLQLLGAPYRPQLASVHDPDEYLAASTDDEDRRSRLDDVLGAYAALHELKERGEVAAVGVGAKDWRVIEELSQQIDFDWVMLANSLTIYRHPPELLDFVGGLAGRGVGVINSAVFNAGFLVGGRFLDYRVATPETDSQAFAWRQTFHKLCARHDVPPTVACVQFGLAAPGVAAVALNTSAPSRVLDNARSVEQQAPAAFWQDAKAAGLVDPACDFVG</sequence>
<dbReference type="EMBL" id="SIHJ01000007">
    <property type="protein sequence ID" value="TWT29567.1"/>
    <property type="molecule type" value="Genomic_DNA"/>
</dbReference>
<keyword evidence="3" id="KW-1185">Reference proteome</keyword>
<dbReference type="InterPro" id="IPR023210">
    <property type="entry name" value="NADP_OxRdtase_dom"/>
</dbReference>
<evidence type="ECO:0000259" key="1">
    <source>
        <dbReference type="Pfam" id="PF00248"/>
    </source>
</evidence>
<evidence type="ECO:0000313" key="3">
    <source>
        <dbReference type="Proteomes" id="UP000316714"/>
    </source>
</evidence>
<dbReference type="CDD" id="cd19152">
    <property type="entry name" value="AKR_AKR15A"/>
    <property type="match status" value="1"/>
</dbReference>
<proteinExistence type="predicted"/>
<gene>
    <name evidence="2" type="primary">pld1</name>
    <name evidence="2" type="ORF">KOR34_51210</name>
</gene>
<dbReference type="GO" id="GO:0050235">
    <property type="term" value="F:pyridoxal 4-dehydrogenase activity"/>
    <property type="evidence" value="ECO:0007669"/>
    <property type="project" value="UniProtKB-EC"/>
</dbReference>
<dbReference type="PANTHER" id="PTHR42686">
    <property type="entry name" value="GH17980P-RELATED"/>
    <property type="match status" value="1"/>
</dbReference>